<dbReference type="GO" id="GO:0006935">
    <property type="term" value="P:chemotaxis"/>
    <property type="evidence" value="ECO:0007669"/>
    <property type="project" value="InterPro"/>
</dbReference>
<dbReference type="RefSeq" id="WP_148577802.1">
    <property type="nucleotide sequence ID" value="NZ_JAVEUW010000041.1"/>
</dbReference>
<keyword evidence="12" id="KW-1185">Reference proteome</keyword>
<dbReference type="GO" id="GO:0005886">
    <property type="term" value="C:plasma membrane"/>
    <property type="evidence" value="ECO:0007669"/>
    <property type="project" value="UniProtKB-SubCell"/>
</dbReference>
<evidence type="ECO:0000256" key="2">
    <source>
        <dbReference type="ARBA" id="ARBA00022475"/>
    </source>
</evidence>
<dbReference type="EMBL" id="SDKK01000003">
    <property type="protein sequence ID" value="TYC61267.1"/>
    <property type="molecule type" value="Genomic_DNA"/>
</dbReference>
<evidence type="ECO:0000259" key="10">
    <source>
        <dbReference type="PROSITE" id="PS50111"/>
    </source>
</evidence>
<keyword evidence="4 9" id="KW-1133">Transmembrane helix</keyword>
<keyword evidence="3 9" id="KW-0812">Transmembrane</keyword>
<dbReference type="Proteomes" id="UP000389128">
    <property type="component" value="Unassembled WGS sequence"/>
</dbReference>
<comment type="similarity">
    <text evidence="7">Belongs to the methyl-accepting chemotaxis (MCP) protein family.</text>
</comment>
<dbReference type="SMART" id="SM00283">
    <property type="entry name" value="MA"/>
    <property type="match status" value="1"/>
</dbReference>
<dbReference type="OrthoDB" id="8555762at2"/>
<evidence type="ECO:0000256" key="3">
    <source>
        <dbReference type="ARBA" id="ARBA00022692"/>
    </source>
</evidence>
<feature type="transmembrane region" description="Helical" evidence="9">
    <location>
        <begin position="189"/>
        <end position="207"/>
    </location>
</feature>
<keyword evidence="2" id="KW-1003">Cell membrane</keyword>
<evidence type="ECO:0000256" key="7">
    <source>
        <dbReference type="ARBA" id="ARBA00029447"/>
    </source>
</evidence>
<comment type="caution">
    <text evidence="11">The sequence shown here is derived from an EMBL/GenBank/DDBJ whole genome shotgun (WGS) entry which is preliminary data.</text>
</comment>
<dbReference type="PRINTS" id="PR00260">
    <property type="entry name" value="CHEMTRNSDUCR"/>
</dbReference>
<keyword evidence="6 8" id="KW-0807">Transducer</keyword>
<feature type="domain" description="Methyl-accepting transducer" evidence="10">
    <location>
        <begin position="269"/>
        <end position="505"/>
    </location>
</feature>
<protein>
    <submittedName>
        <fullName evidence="11">Methyl-accepting chemotaxis protein</fullName>
    </submittedName>
</protein>
<organism evidence="11 12">
    <name type="scientific">Zoogloea oleivorans</name>
    <dbReference type="NCBI Taxonomy" id="1552750"/>
    <lineage>
        <taxon>Bacteria</taxon>
        <taxon>Pseudomonadati</taxon>
        <taxon>Pseudomonadota</taxon>
        <taxon>Betaproteobacteria</taxon>
        <taxon>Rhodocyclales</taxon>
        <taxon>Zoogloeaceae</taxon>
        <taxon>Zoogloea</taxon>
    </lineage>
</organism>
<sequence>MKLENLRVSTRMRLLVALALLGLVALCAVSLANLRSSLMDDRKLQTKYLVESAQGVIEHFYKQSQAGTLAEADARKGATETLRAMRYAGNNYLFVVDNKSTYVLLPPKPEKEGTDASGLKDSNGKVIIQELVKAALAGGGFVDYLYPKAGETDPQPKLSYAAPFAPWGWVLGTGIYVDDVDREFRSIATILGGISATLLLVLGLFGWRVSASVTSQLGGEPREATAVMQRAAGGDLTTHLGNAPNGSMLAALGSMIGALRTMMGEINSGANQLVSNADHISRVSSQVADAALRQSDATASMAAAMEELTVSSSHISASALETEQNSQEAMRLAAEGSDRVGQASTAIRRMSETVTGASSRILALEERIGQVSSIANVIKEIAGQTNLLALNAAIEAARAGEQGRGFAVVADEVRKLAERTSSATTEIEQMITGIQSDTSSAVGAMNAALPEVDQGVTLAASAAEALQAIESGARQTLVRVREIADATREQSAASTSIAQRVEEISNMVESTSENIRGAADAAIGLERIAVGLKDQISRFRI</sequence>
<evidence type="ECO:0000256" key="8">
    <source>
        <dbReference type="PROSITE-ProRule" id="PRU00284"/>
    </source>
</evidence>
<evidence type="ECO:0000256" key="5">
    <source>
        <dbReference type="ARBA" id="ARBA00023136"/>
    </source>
</evidence>
<dbReference type="InterPro" id="IPR033480">
    <property type="entry name" value="sCache_2"/>
</dbReference>
<evidence type="ECO:0000256" key="1">
    <source>
        <dbReference type="ARBA" id="ARBA00004651"/>
    </source>
</evidence>
<dbReference type="AlphaFoldDB" id="A0A6C2D4N7"/>
<dbReference type="SMART" id="SM01049">
    <property type="entry name" value="Cache_2"/>
    <property type="match status" value="1"/>
</dbReference>
<dbReference type="GO" id="GO:0004888">
    <property type="term" value="F:transmembrane signaling receptor activity"/>
    <property type="evidence" value="ECO:0007669"/>
    <property type="project" value="InterPro"/>
</dbReference>
<dbReference type="GO" id="GO:0007165">
    <property type="term" value="P:signal transduction"/>
    <property type="evidence" value="ECO:0007669"/>
    <property type="project" value="UniProtKB-KW"/>
</dbReference>
<dbReference type="PROSITE" id="PS50111">
    <property type="entry name" value="CHEMOTAXIS_TRANSDUC_2"/>
    <property type="match status" value="1"/>
</dbReference>
<dbReference type="Gene3D" id="1.10.287.950">
    <property type="entry name" value="Methyl-accepting chemotaxis protein"/>
    <property type="match status" value="1"/>
</dbReference>
<evidence type="ECO:0000313" key="11">
    <source>
        <dbReference type="EMBL" id="TYC61267.1"/>
    </source>
</evidence>
<proteinExistence type="inferred from homology"/>
<dbReference type="InterPro" id="IPR004090">
    <property type="entry name" value="Chemotax_Me-accpt_rcpt"/>
</dbReference>
<evidence type="ECO:0000256" key="9">
    <source>
        <dbReference type="SAM" id="Phobius"/>
    </source>
</evidence>
<evidence type="ECO:0000256" key="4">
    <source>
        <dbReference type="ARBA" id="ARBA00022989"/>
    </source>
</evidence>
<accession>A0A6C2D4N7</accession>
<dbReference type="Pfam" id="PF00015">
    <property type="entry name" value="MCPsignal"/>
    <property type="match status" value="1"/>
</dbReference>
<comment type="subcellular location">
    <subcellularLocation>
        <location evidence="1">Cell membrane</location>
        <topology evidence="1">Multi-pass membrane protein</topology>
    </subcellularLocation>
</comment>
<reference evidence="11 12" key="1">
    <citation type="submission" date="2019-01" db="EMBL/GenBank/DDBJ databases">
        <title>Zoogloea oleivorans genome sequencing and assembly.</title>
        <authorList>
            <person name="Tancsics A."/>
            <person name="Farkas M."/>
            <person name="Kriszt B."/>
            <person name="Maroti G."/>
            <person name="Horvath B."/>
        </authorList>
    </citation>
    <scope>NUCLEOTIDE SEQUENCE [LARGE SCALE GENOMIC DNA]</scope>
    <source>
        <strain evidence="11 12">Buc</strain>
    </source>
</reference>
<dbReference type="InterPro" id="IPR004089">
    <property type="entry name" value="MCPsignal_dom"/>
</dbReference>
<dbReference type="Pfam" id="PF17200">
    <property type="entry name" value="sCache_2"/>
    <property type="match status" value="1"/>
</dbReference>
<evidence type="ECO:0000256" key="6">
    <source>
        <dbReference type="ARBA" id="ARBA00023224"/>
    </source>
</evidence>
<dbReference type="PANTHER" id="PTHR32089:SF112">
    <property type="entry name" value="LYSOZYME-LIKE PROTEIN-RELATED"/>
    <property type="match status" value="1"/>
</dbReference>
<keyword evidence="5 9" id="KW-0472">Membrane</keyword>
<dbReference type="CDD" id="cd11386">
    <property type="entry name" value="MCP_signal"/>
    <property type="match status" value="1"/>
</dbReference>
<evidence type="ECO:0000313" key="12">
    <source>
        <dbReference type="Proteomes" id="UP000389128"/>
    </source>
</evidence>
<gene>
    <name evidence="11" type="ORF">ETQ85_04215</name>
</gene>
<dbReference type="Gene3D" id="3.30.450.20">
    <property type="entry name" value="PAS domain"/>
    <property type="match status" value="1"/>
</dbReference>
<dbReference type="PANTHER" id="PTHR32089">
    <property type="entry name" value="METHYL-ACCEPTING CHEMOTAXIS PROTEIN MCPB"/>
    <property type="match status" value="1"/>
</dbReference>
<dbReference type="FunFam" id="1.10.287.950:FF:000001">
    <property type="entry name" value="Methyl-accepting chemotaxis sensory transducer"/>
    <property type="match status" value="1"/>
</dbReference>
<name>A0A6C2D4N7_9RHOO</name>
<dbReference type="SUPFAM" id="SSF58104">
    <property type="entry name" value="Methyl-accepting chemotaxis protein (MCP) signaling domain"/>
    <property type="match status" value="1"/>
</dbReference>